<evidence type="ECO:0000256" key="1">
    <source>
        <dbReference type="SAM" id="MobiDB-lite"/>
    </source>
</evidence>
<dbReference type="SUPFAM" id="SSF48452">
    <property type="entry name" value="TPR-like"/>
    <property type="match status" value="1"/>
</dbReference>
<keyword evidence="3" id="KW-1185">Reference proteome</keyword>
<sequence length="279" mass="29045">MSPVGAPQAPPPAAPATAAPTANATAPAMRSYAQLPADKPKAPPHKASAAERDAAERLEPLARAAFWGREVDIDPTDVVAGVKLSSALRAVGQNGEAITVAGRVLVLDPNNFDALMETAKAYVAAGQGFYAIDPLKKASLARPRDWRPMSLLGVAYVQVQRDDDAQAIWHDALALSPENPAVLSNLAMDMAAKGDAAGAETLLRRAVAQPGSGLVERQNLSLVLGLQGKLAEAEKILREDLPPEQANADLAYLQSLTKAKASIAPATTRTWAAVKGAGS</sequence>
<name>A0A975G483_9CAUL</name>
<evidence type="ECO:0000313" key="3">
    <source>
        <dbReference type="Proteomes" id="UP000676409"/>
    </source>
</evidence>
<accession>A0A975G483</accession>
<proteinExistence type="predicted"/>
<evidence type="ECO:0000313" key="2">
    <source>
        <dbReference type="EMBL" id="QUD90838.1"/>
    </source>
</evidence>
<dbReference type="InterPro" id="IPR011990">
    <property type="entry name" value="TPR-like_helical_dom_sf"/>
</dbReference>
<protein>
    <submittedName>
        <fullName evidence="2">Pilus assembly protein TadD</fullName>
    </submittedName>
</protein>
<reference evidence="2" key="1">
    <citation type="submission" date="2021-04" db="EMBL/GenBank/DDBJ databases">
        <title>The complete genome sequence of Caulobacter sp. S6.</title>
        <authorList>
            <person name="Tang Y."/>
            <person name="Ouyang W."/>
            <person name="Liu Q."/>
            <person name="Huang B."/>
            <person name="Guo Z."/>
            <person name="Lei P."/>
        </authorList>
    </citation>
    <scope>NUCLEOTIDE SEQUENCE</scope>
    <source>
        <strain evidence="2">S6</strain>
    </source>
</reference>
<organism evidence="2 3">
    <name type="scientific">Phenylobacterium montanum</name>
    <dbReference type="NCBI Taxonomy" id="2823693"/>
    <lineage>
        <taxon>Bacteria</taxon>
        <taxon>Pseudomonadati</taxon>
        <taxon>Pseudomonadota</taxon>
        <taxon>Alphaproteobacteria</taxon>
        <taxon>Caulobacterales</taxon>
        <taxon>Caulobacteraceae</taxon>
        <taxon>Phenylobacterium</taxon>
    </lineage>
</organism>
<dbReference type="EMBL" id="CP073078">
    <property type="protein sequence ID" value="QUD90838.1"/>
    <property type="molecule type" value="Genomic_DNA"/>
</dbReference>
<gene>
    <name evidence="2" type="ORF">KCG34_18505</name>
</gene>
<dbReference type="KEGG" id="caul:KCG34_18505"/>
<dbReference type="AlphaFoldDB" id="A0A975G483"/>
<feature type="compositionally biased region" description="Low complexity" evidence="1">
    <location>
        <begin position="15"/>
        <end position="28"/>
    </location>
</feature>
<dbReference type="Proteomes" id="UP000676409">
    <property type="component" value="Chromosome"/>
</dbReference>
<feature type="region of interest" description="Disordered" evidence="1">
    <location>
        <begin position="1"/>
        <end position="54"/>
    </location>
</feature>
<dbReference type="Gene3D" id="1.25.40.10">
    <property type="entry name" value="Tetratricopeptide repeat domain"/>
    <property type="match status" value="1"/>
</dbReference>